<feature type="domain" description="Alphavirus-like MT" evidence="8">
    <location>
        <begin position="558"/>
        <end position="751"/>
    </location>
</feature>
<feature type="compositionally biased region" description="Basic and acidic residues" evidence="6">
    <location>
        <begin position="197"/>
        <end position="214"/>
    </location>
</feature>
<dbReference type="SUPFAM" id="SSF52540">
    <property type="entry name" value="P-loop containing nucleoside triphosphate hydrolases"/>
    <property type="match status" value="1"/>
</dbReference>
<feature type="compositionally biased region" description="Basic residues" evidence="6">
    <location>
        <begin position="1"/>
        <end position="10"/>
    </location>
</feature>
<feature type="compositionally biased region" description="Basic and acidic residues" evidence="6">
    <location>
        <begin position="1417"/>
        <end position="1435"/>
    </location>
</feature>
<keyword evidence="5" id="KW-0067">ATP-binding</keyword>
<dbReference type="EMBL" id="MN539275">
    <property type="protein sequence ID" value="QJQ80369.1"/>
    <property type="molecule type" value="Genomic_RNA"/>
</dbReference>
<feature type="compositionally biased region" description="Polar residues" evidence="6">
    <location>
        <begin position="169"/>
        <end position="178"/>
    </location>
</feature>
<reference evidence="9" key="1">
    <citation type="journal article" date="2020" name="Trop. Plant Pathol.">
        <title>Further genomic characterization of pineapple mealybug wilt-associated viruses using high-throughput sequencing.</title>
        <authorList>
            <person name="Green J.C."/>
            <person name="Rwahnih M.A."/>
            <person name="Olmedo-Velarde A."/>
            <person name="Melzer M.J."/>
            <person name="Hamim I."/>
            <person name="Borth W.B."/>
            <person name="Brower T.M."/>
            <person name="Hu J.S."/>
        </authorList>
    </citation>
    <scope>NUCLEOTIDE SEQUENCE</scope>
    <source>
        <strain evidence="9">4</strain>
    </source>
</reference>
<dbReference type="PROSITE" id="PS51657">
    <property type="entry name" value="PSRV_HELICASE"/>
    <property type="match status" value="1"/>
</dbReference>
<dbReference type="InterPro" id="IPR002588">
    <property type="entry name" value="Alphavirus-like_MT_dom"/>
</dbReference>
<dbReference type="GO" id="GO:0008174">
    <property type="term" value="F:mRNA methyltransferase activity"/>
    <property type="evidence" value="ECO:0007669"/>
    <property type="project" value="UniProtKB-UniRule"/>
</dbReference>
<dbReference type="GO" id="GO:0005524">
    <property type="term" value="F:ATP binding"/>
    <property type="evidence" value="ECO:0007669"/>
    <property type="project" value="UniProtKB-KW"/>
</dbReference>
<evidence type="ECO:0000259" key="7">
    <source>
        <dbReference type="PROSITE" id="PS51657"/>
    </source>
</evidence>
<evidence type="ECO:0000256" key="2">
    <source>
        <dbReference type="ARBA" id="ARBA00022741"/>
    </source>
</evidence>
<dbReference type="InterPro" id="IPR027417">
    <property type="entry name" value="P-loop_NTPase"/>
</dbReference>
<evidence type="ECO:0000256" key="4">
    <source>
        <dbReference type="ARBA" id="ARBA00022801"/>
    </source>
</evidence>
<feature type="region of interest" description="Disordered" evidence="6">
    <location>
        <begin position="44"/>
        <end position="76"/>
    </location>
</feature>
<keyword evidence="1" id="KW-0808">Transferase</keyword>
<keyword evidence="4" id="KW-0378">Hydrolase</keyword>
<dbReference type="GO" id="GO:0016787">
    <property type="term" value="F:hydrolase activity"/>
    <property type="evidence" value="ECO:0007669"/>
    <property type="project" value="UniProtKB-KW"/>
</dbReference>
<dbReference type="PROSITE" id="PS51743">
    <property type="entry name" value="ALPHAVIRUS_MT"/>
    <property type="match status" value="1"/>
</dbReference>
<feature type="domain" description="(+)RNA virus helicase C-terminal" evidence="7">
    <location>
        <begin position="1675"/>
        <end position="2027"/>
    </location>
</feature>
<gene>
    <name evidence="9" type="primary">ORF1a</name>
</gene>
<organism evidence="9">
    <name type="scientific">Pineapple mealybug wilt-associated virus 1</name>
    <dbReference type="NCBI Taxonomy" id="180903"/>
    <lineage>
        <taxon>Viruses</taxon>
        <taxon>Riboviria</taxon>
        <taxon>Orthornavirae</taxon>
        <taxon>Kitrinoviricota</taxon>
        <taxon>Alsuviricetes</taxon>
        <taxon>Martellivirales</taxon>
        <taxon>Closteroviridae</taxon>
        <taxon>Ampelovirus</taxon>
        <taxon>Ampelovirus unananas</taxon>
    </lineage>
</organism>
<feature type="region of interest" description="Disordered" evidence="6">
    <location>
        <begin position="1380"/>
        <end position="1438"/>
    </location>
</feature>
<accession>A0A6M4EG76</accession>
<dbReference type="Pfam" id="PF01443">
    <property type="entry name" value="Viral_helicase1"/>
    <property type="match status" value="1"/>
</dbReference>
<dbReference type="GO" id="GO:0006396">
    <property type="term" value="P:RNA processing"/>
    <property type="evidence" value="ECO:0007669"/>
    <property type="project" value="InterPro"/>
</dbReference>
<sequence>MKKRKNKYHYRKDPEPAKPKVPSNKELKAKFFYSPIVKDLSEHFSKSQATGSSDLARGPKSSRSGGCSPRSAEWGQVISVRDRLSHKILKSSSQNSSYSSHDSDVAGFKKAIADNVPKFFEWREARAKRVWRRVSDDSLPKQGSLPTSRKSKSSDGGSLDSRDSGRESATSVPSSKSGNAKLPPAKRESGPSGHISCDSRRETRGNKTKCEDRNPSPIESSSVSSSDSKDSFLEGFLEDQSKRRICIFKDPNIIVNRELGELTVQLSEISLSRELQLTEWLDREGKWASKFVADFVRDRLRKDRLKALRGNVLIGNKAMAHFFSPTGIYLGKISLNEKVWFYFRTAGKTHGEYISCGNGKVSRLFIKNRFPTLQEAVAYDWAKGYSSLEHVTLYDPVFKKNVAAKKGYCWLPLFLKSKIPLSKYPQCPYVRLNNLRRLFGEISLVKTGEFYHYSELGVKDPNLPNVLVGASSVEGTVGPVTMSAVNESPLLSVALDSVVKKLTMRESSHFQNAVDDILEVALKSDLRERVDKRFKVNCSMTVEQMDQLRKMLKISNIEVGYGNPGPHPIFNAMRKYFNEICARAYRGVRVSDIGGSLMNCVVNRLTNTHVCAPNVDLKDAGRLSKTCIDLLNKVCDFKEVDENYLRFLSTVSTLSVCNKSVPNCKHRSSVVTMVDVYDIHVEALIEAMEVKGAIVARVFFMFPPEILTGVNMIQYPGTSLTVTKEGGELIYFIGETGDSYIHSLDNLLSYVLRSVVVSKSGNSYYIELNNQYGPYMDFTVSLTKGRDINRIPRRMTPWTAGLTRITIPKQNAVGSIDRFSILVDRDFVRRSLSYAANVCNTADDRTYEYVMSNIRSQTTMMVVGSKIVHSRVDLSNDIIVELPTVILNEAVSRRSQAVKALKHQQEGGFLKVFSGVFEGLSGTLMWVLKKVLNLLPDRLKAFCRTMFESLYGLKDTEDEIVVETSVAKGDSDCTTENLEELLQISQALASLNCKAGPINTVEEIEEELEDDSYEHFKRPTETKKINQAGGLKGGGENNWYDFLLPKKPEPTPMESVRAGLWRLCRRATRLITRLDVVTPIRRLLTALLLTLTKFVNPRGEFTVKFEREEREKIDSSMKVLICEALKRKLVDITELVSVVPKFAAKVAGNVGKCVAAQVSGLGKSIEADINERVKQLKHRIAKALKAADLAYPKDWLMQGKYTMWFNKYVKQFIPHAAICSAVVAAVVISRVDKVICKALNNMFLTFRKKMENLRVTEVGNLCGLIVGCVLYKMVNLLAAVSAISNFHSLALPVYVGGEAASAVIDLLHGKSLVNLVRFVRIIISLDKLKTFKFPTVSVSEEAVIPDGRDATDVIPDINRFERRLIVAKALDTFRESAAAPNRCEERSVSRPSIGGLGRAENDERPKIVLGEVEEREQDFPRSSETAHGENFEKGETSGVSKVRFNGEFKSSIPYTPPVGLKRPLEASSDDGSVEEIVVDGLTDLSKADDTLEKGKSVPAEEESTYVAEQTEICAARRVQMPTKPLTVCVQSDPGFAVCTAVKNYIDGDLKVKTLLRNHLGFEFTGLSCFLNIESFRTLVRRVSGNTGLASVLKALCHSLHGLRAEVDVLDKIVKQQTPLVGHRRELYCKSTQEFERAVLRTDGEDLYSSKIRNIYGLLNTRKLVYNNDAAVKESDGLVVLEPHDISFNLVRSLALIDLLGRTTEESINKIIERVQFVNAVPGAGKTYQIKQRMLRWNKDKSKDKNLLVLTSSRNSADTLRDFAKNRRLAKNIEVHTIDGYLFCAYSEPAGFFDTLLIDECYMTHAGILRIIAAFVDPVECVFYGDRRQVPFINRIKLLNDNKSFIQPSSGNYTEMLVTRRCPADICWWMSNVDNGKKGARLYSGDVKLCTERAPVLKSVTCKAFTKGDRDLFSNVDRVMTFTQNEKTELISECLSRGDRTVQQAYDLIGTVAESQGETYGRVHLVAFKPTDDQVFSSMPHRLVALTRHTVSLQYFCVPSKMNKGIGEDVQTLIKLEERVAANFVIQQCV</sequence>
<keyword evidence="2" id="KW-0547">Nucleotide-binding</keyword>
<evidence type="ECO:0000256" key="6">
    <source>
        <dbReference type="SAM" id="MobiDB-lite"/>
    </source>
</evidence>
<feature type="region of interest" description="Disordered" evidence="6">
    <location>
        <begin position="134"/>
        <end position="229"/>
    </location>
</feature>
<evidence type="ECO:0000256" key="1">
    <source>
        <dbReference type="ARBA" id="ARBA00022679"/>
    </source>
</evidence>
<name>A0A6M4EG76_9CLOS</name>
<evidence type="ECO:0000256" key="3">
    <source>
        <dbReference type="ARBA" id="ARBA00022758"/>
    </source>
</evidence>
<evidence type="ECO:0000256" key="5">
    <source>
        <dbReference type="ARBA" id="ARBA00022840"/>
    </source>
</evidence>
<evidence type="ECO:0000259" key="8">
    <source>
        <dbReference type="PROSITE" id="PS51743"/>
    </source>
</evidence>
<feature type="compositionally biased region" description="Basic and acidic residues" evidence="6">
    <location>
        <begin position="11"/>
        <end position="24"/>
    </location>
</feature>
<dbReference type="GO" id="GO:0075523">
    <property type="term" value="P:viral translational frameshifting"/>
    <property type="evidence" value="ECO:0007669"/>
    <property type="project" value="UniProtKB-KW"/>
</dbReference>
<feature type="region of interest" description="Disordered" evidence="6">
    <location>
        <begin position="1"/>
        <end position="24"/>
    </location>
</feature>
<keyword evidence="3" id="KW-0688">Ribosomal frameshifting</keyword>
<dbReference type="GO" id="GO:0003723">
    <property type="term" value="F:RNA binding"/>
    <property type="evidence" value="ECO:0007669"/>
    <property type="project" value="InterPro"/>
</dbReference>
<evidence type="ECO:0000313" key="9">
    <source>
        <dbReference type="EMBL" id="QJQ80369.1"/>
    </source>
</evidence>
<proteinExistence type="predicted"/>
<dbReference type="Pfam" id="PF01660">
    <property type="entry name" value="Vmethyltransf"/>
    <property type="match status" value="1"/>
</dbReference>
<dbReference type="GO" id="GO:0016556">
    <property type="term" value="P:mRNA modification"/>
    <property type="evidence" value="ECO:0007669"/>
    <property type="project" value="InterPro"/>
</dbReference>
<protein>
    <submittedName>
        <fullName evidence="9">Polyprotein</fullName>
    </submittedName>
</protein>
<dbReference type="InterPro" id="IPR027351">
    <property type="entry name" value="(+)RNA_virus_helicase_core_dom"/>
</dbReference>
<dbReference type="Gene3D" id="3.40.50.300">
    <property type="entry name" value="P-loop containing nucleotide triphosphate hydrolases"/>
    <property type="match status" value="2"/>
</dbReference>